<accession>A0A9D1G8W7</accession>
<keyword evidence="1" id="KW-0472">Membrane</keyword>
<name>A0A9D1G8W7_9FIRM</name>
<dbReference type="Proteomes" id="UP000886893">
    <property type="component" value="Unassembled WGS sequence"/>
</dbReference>
<feature type="transmembrane region" description="Helical" evidence="1">
    <location>
        <begin position="28"/>
        <end position="54"/>
    </location>
</feature>
<protein>
    <submittedName>
        <fullName evidence="2">Uncharacterized protein</fullName>
    </submittedName>
</protein>
<reference evidence="2" key="2">
    <citation type="journal article" date="2021" name="PeerJ">
        <title>Extensive microbial diversity within the chicken gut microbiome revealed by metagenomics and culture.</title>
        <authorList>
            <person name="Gilroy R."/>
            <person name="Ravi A."/>
            <person name="Getino M."/>
            <person name="Pursley I."/>
            <person name="Horton D.L."/>
            <person name="Alikhan N.F."/>
            <person name="Baker D."/>
            <person name="Gharbi K."/>
            <person name="Hall N."/>
            <person name="Watson M."/>
            <person name="Adriaenssens E.M."/>
            <person name="Foster-Nyarko E."/>
            <person name="Jarju S."/>
            <person name="Secka A."/>
            <person name="Antonio M."/>
            <person name="Oren A."/>
            <person name="Chaudhuri R.R."/>
            <person name="La Ragione R."/>
            <person name="Hildebrand F."/>
            <person name="Pallen M.J."/>
        </authorList>
    </citation>
    <scope>NUCLEOTIDE SEQUENCE</scope>
    <source>
        <strain evidence="2">14508</strain>
    </source>
</reference>
<comment type="caution">
    <text evidence="2">The sequence shown here is derived from an EMBL/GenBank/DDBJ whole genome shotgun (WGS) entry which is preliminary data.</text>
</comment>
<dbReference type="AlphaFoldDB" id="A0A9D1G8W7"/>
<keyword evidence="1" id="KW-1133">Transmembrane helix</keyword>
<feature type="transmembrane region" description="Helical" evidence="1">
    <location>
        <begin position="88"/>
        <end position="108"/>
    </location>
</feature>
<evidence type="ECO:0000313" key="3">
    <source>
        <dbReference type="Proteomes" id="UP000886893"/>
    </source>
</evidence>
<dbReference type="EMBL" id="DVKI01000025">
    <property type="protein sequence ID" value="HIT16908.1"/>
    <property type="molecule type" value="Genomic_DNA"/>
</dbReference>
<evidence type="ECO:0000256" key="1">
    <source>
        <dbReference type="SAM" id="Phobius"/>
    </source>
</evidence>
<keyword evidence="1" id="KW-0812">Transmembrane</keyword>
<dbReference type="Pfam" id="PF20122">
    <property type="entry name" value="DUF6512"/>
    <property type="match status" value="1"/>
</dbReference>
<gene>
    <name evidence="2" type="ORF">IAD04_00825</name>
</gene>
<dbReference type="InterPro" id="IPR045407">
    <property type="entry name" value="DUF6512"/>
</dbReference>
<evidence type="ECO:0000313" key="2">
    <source>
        <dbReference type="EMBL" id="HIT16908.1"/>
    </source>
</evidence>
<reference evidence="2" key="1">
    <citation type="submission" date="2020-10" db="EMBL/GenBank/DDBJ databases">
        <authorList>
            <person name="Gilroy R."/>
        </authorList>
    </citation>
    <scope>NUCLEOTIDE SEQUENCE</scope>
    <source>
        <strain evidence="2">14508</strain>
    </source>
</reference>
<organism evidence="2 3">
    <name type="scientific">Candidatus Caccosoma faecigallinarum</name>
    <dbReference type="NCBI Taxonomy" id="2840720"/>
    <lineage>
        <taxon>Bacteria</taxon>
        <taxon>Bacillati</taxon>
        <taxon>Bacillota</taxon>
        <taxon>Bacillota incertae sedis</taxon>
        <taxon>Candidatus Caccosoma</taxon>
    </lineage>
</organism>
<feature type="transmembrane region" description="Helical" evidence="1">
    <location>
        <begin position="60"/>
        <end position="81"/>
    </location>
</feature>
<sequence>MFFYPIVLYYFGVYILFSKKYQLHYKTWFFLPILVFLITFVTVFGSYYFFFYIFSLESMWIDIGSLFLGLTFGNLLAYRLYVKESAFLLSPSICFFTIFCLSIIFTSWTTKPPREEFFYDFKNETYQRSYD</sequence>
<proteinExistence type="predicted"/>